<dbReference type="InterPro" id="IPR046457">
    <property type="entry name" value="PMI_typeI_cat"/>
</dbReference>
<dbReference type="Pfam" id="PF01238">
    <property type="entry name" value="PMI_typeI_C"/>
    <property type="match status" value="1"/>
</dbReference>
<dbReference type="EC" id="5.3.1.8" evidence="5"/>
<feature type="domain" description="Phosphomannose isomerase type I C-terminal" evidence="14">
    <location>
        <begin position="366"/>
        <end position="411"/>
    </location>
</feature>
<dbReference type="Pfam" id="PF20511">
    <property type="entry name" value="PMI_typeI_cat"/>
    <property type="match status" value="1"/>
</dbReference>
<dbReference type="AlphaFoldDB" id="A0AAD7TEY5"/>
<accession>A0AAD7TEY5</accession>
<dbReference type="NCBIfam" id="TIGR00218">
    <property type="entry name" value="manA"/>
    <property type="match status" value="1"/>
</dbReference>
<dbReference type="GO" id="GO:0005975">
    <property type="term" value="P:carbohydrate metabolic process"/>
    <property type="evidence" value="ECO:0007669"/>
    <property type="project" value="InterPro"/>
</dbReference>
<evidence type="ECO:0000256" key="5">
    <source>
        <dbReference type="ARBA" id="ARBA00011956"/>
    </source>
</evidence>
<evidence type="ECO:0000259" key="14">
    <source>
        <dbReference type="Pfam" id="PF01238"/>
    </source>
</evidence>
<protein>
    <recommendedName>
        <fullName evidence="6">Mannose-6-phosphate isomerase</fullName>
        <ecNumber evidence="5">5.3.1.8</ecNumber>
    </recommendedName>
    <alternativeName>
        <fullName evidence="10">Phosphohexomutase</fullName>
    </alternativeName>
    <alternativeName>
        <fullName evidence="11">Phosphomannose isomerase</fullName>
    </alternativeName>
</protein>
<dbReference type="GO" id="GO:0005829">
    <property type="term" value="C:cytosol"/>
    <property type="evidence" value="ECO:0007669"/>
    <property type="project" value="TreeGrafter"/>
</dbReference>
<evidence type="ECO:0000256" key="13">
    <source>
        <dbReference type="RuleBase" id="RU004189"/>
    </source>
</evidence>
<evidence type="ECO:0000256" key="3">
    <source>
        <dbReference type="ARBA" id="ARBA00004666"/>
    </source>
</evidence>
<gene>
    <name evidence="17" type="ORF">ONZ51_g13312</name>
</gene>
<comment type="catalytic activity">
    <reaction evidence="1">
        <text>D-mannose 6-phosphate = D-fructose 6-phosphate</text>
        <dbReference type="Rhea" id="RHEA:12356"/>
        <dbReference type="ChEBI" id="CHEBI:58735"/>
        <dbReference type="ChEBI" id="CHEBI:61527"/>
        <dbReference type="EC" id="5.3.1.8"/>
    </reaction>
</comment>
<evidence type="ECO:0000256" key="11">
    <source>
        <dbReference type="ARBA" id="ARBA00030762"/>
    </source>
</evidence>
<dbReference type="EMBL" id="JAPEVG010001103">
    <property type="protein sequence ID" value="KAJ8453950.1"/>
    <property type="molecule type" value="Genomic_DNA"/>
</dbReference>
<dbReference type="SUPFAM" id="SSF51182">
    <property type="entry name" value="RmlC-like cupins"/>
    <property type="match status" value="1"/>
</dbReference>
<keyword evidence="7 12" id="KW-0479">Metal-binding</keyword>
<dbReference type="InterPro" id="IPR046458">
    <property type="entry name" value="PMI_typeI_hel"/>
</dbReference>
<dbReference type="InterPro" id="IPR014710">
    <property type="entry name" value="RmlC-like_jellyroll"/>
</dbReference>
<dbReference type="PANTHER" id="PTHR10309:SF0">
    <property type="entry name" value="MANNOSE-6-PHOSPHATE ISOMERASE"/>
    <property type="match status" value="1"/>
</dbReference>
<evidence type="ECO:0000256" key="4">
    <source>
        <dbReference type="ARBA" id="ARBA00010772"/>
    </source>
</evidence>
<evidence type="ECO:0000313" key="18">
    <source>
        <dbReference type="Proteomes" id="UP001215151"/>
    </source>
</evidence>
<dbReference type="PRINTS" id="PR00714">
    <property type="entry name" value="MAN6PISMRASE"/>
</dbReference>
<dbReference type="CDD" id="cd07011">
    <property type="entry name" value="cupin_PMI_type_I_N"/>
    <property type="match status" value="1"/>
</dbReference>
<feature type="binding site" evidence="12">
    <location>
        <position position="114"/>
    </location>
    <ligand>
        <name>Zn(2+)</name>
        <dbReference type="ChEBI" id="CHEBI:29105"/>
    </ligand>
</feature>
<dbReference type="Pfam" id="PF20512">
    <property type="entry name" value="PMI_typeI_hel"/>
    <property type="match status" value="1"/>
</dbReference>
<evidence type="ECO:0000256" key="7">
    <source>
        <dbReference type="ARBA" id="ARBA00022723"/>
    </source>
</evidence>
<evidence type="ECO:0000313" key="17">
    <source>
        <dbReference type="EMBL" id="KAJ8453950.1"/>
    </source>
</evidence>
<reference evidence="17" key="1">
    <citation type="submission" date="2022-11" db="EMBL/GenBank/DDBJ databases">
        <title>Genome Sequence of Cubamyces cubensis.</title>
        <authorList>
            <person name="Buettner E."/>
        </authorList>
    </citation>
    <scope>NUCLEOTIDE SEQUENCE</scope>
    <source>
        <strain evidence="17">MPL-01</strain>
    </source>
</reference>
<dbReference type="PIRSF" id="PIRSF001480">
    <property type="entry name" value="Mannose-6-phosphate_isomerase"/>
    <property type="match status" value="1"/>
</dbReference>
<comment type="similarity">
    <text evidence="4 13">Belongs to the mannose-6-phosphate isomerase type 1 family.</text>
</comment>
<dbReference type="Proteomes" id="UP001215151">
    <property type="component" value="Unassembled WGS sequence"/>
</dbReference>
<feature type="domain" description="Phosphomannose isomerase type I catalytic" evidence="15">
    <location>
        <begin position="7"/>
        <end position="146"/>
    </location>
</feature>
<evidence type="ECO:0000256" key="1">
    <source>
        <dbReference type="ARBA" id="ARBA00000757"/>
    </source>
</evidence>
<dbReference type="GO" id="GO:0004476">
    <property type="term" value="F:mannose-6-phosphate isomerase activity"/>
    <property type="evidence" value="ECO:0007669"/>
    <property type="project" value="UniProtKB-EC"/>
</dbReference>
<keyword evidence="8 12" id="KW-0862">Zinc</keyword>
<evidence type="ECO:0000256" key="10">
    <source>
        <dbReference type="ARBA" id="ARBA00029741"/>
    </source>
</evidence>
<keyword evidence="9" id="KW-0413">Isomerase</keyword>
<keyword evidence="18" id="KW-1185">Reference proteome</keyword>
<dbReference type="InterPro" id="IPR046456">
    <property type="entry name" value="PMI_typeI_C"/>
</dbReference>
<sequence>MSVHKNLIRLKAATQEYDWGKSGSASLAARLGQNAIGHGFQIDENKSYAEIWMGTHPNGPAHLFDDPSTSLLSLVSSDPPFYLGDALRKWPSTVHIPYLFKVLSIKKALPLQAHPDKGLAERLHLRDPSSFVDSNHKPEIAVAIGEPLKATNTGTESDYVHVGDEDTAFTGFVGFRPLEDIKVFLQRVPELAHAIGEVILVASFTQNPSTENLKQVYGTLLRRGVEARDEVASAISKLEQRIKKGGSLGVPDGDELARLVLKVNAQYPGDAGVLATTFFMNFAKLKKGEGIYIGADEVHAYLEGDIIECMATSDNVVNAAFDAPESLASQVKTFVDMLTYTARPVSHWALPREAYPHSREGRTSKYDPPLEEFVVLGTTLDSKSAKVERLGAVGGPTIGIVTKGKARITVSRDHEQLELDEGGVVFIPPGNEIHVELLEGRGAEGAGEVWWSCFGA</sequence>
<dbReference type="InterPro" id="IPR016305">
    <property type="entry name" value="Mannose-6-P_Isomerase"/>
</dbReference>
<name>A0AAD7TEY5_9APHY</name>
<dbReference type="Gene3D" id="2.60.120.10">
    <property type="entry name" value="Jelly Rolls"/>
    <property type="match status" value="3"/>
</dbReference>
<dbReference type="GO" id="GO:0009298">
    <property type="term" value="P:GDP-mannose biosynthetic process"/>
    <property type="evidence" value="ECO:0007669"/>
    <property type="project" value="InterPro"/>
</dbReference>
<feature type="binding site" evidence="12">
    <location>
        <position position="112"/>
    </location>
    <ligand>
        <name>Zn(2+)</name>
        <dbReference type="ChEBI" id="CHEBI:29105"/>
    </ligand>
</feature>
<organism evidence="17 18">
    <name type="scientific">Trametes cubensis</name>
    <dbReference type="NCBI Taxonomy" id="1111947"/>
    <lineage>
        <taxon>Eukaryota</taxon>
        <taxon>Fungi</taxon>
        <taxon>Dikarya</taxon>
        <taxon>Basidiomycota</taxon>
        <taxon>Agaricomycotina</taxon>
        <taxon>Agaricomycetes</taxon>
        <taxon>Polyporales</taxon>
        <taxon>Polyporaceae</taxon>
        <taxon>Trametes</taxon>
    </lineage>
</organism>
<comment type="pathway">
    <text evidence="3">Nucleotide-sugar biosynthesis; GDP-alpha-D-mannose biosynthesis; alpha-D-mannose 1-phosphate from D-fructose 6-phosphate: step 1/2.</text>
</comment>
<evidence type="ECO:0000259" key="16">
    <source>
        <dbReference type="Pfam" id="PF20512"/>
    </source>
</evidence>
<evidence type="ECO:0000256" key="8">
    <source>
        <dbReference type="ARBA" id="ARBA00022833"/>
    </source>
</evidence>
<evidence type="ECO:0000256" key="9">
    <source>
        <dbReference type="ARBA" id="ARBA00023235"/>
    </source>
</evidence>
<feature type="binding site" evidence="12">
    <location>
        <position position="299"/>
    </location>
    <ligand>
        <name>Zn(2+)</name>
        <dbReference type="ChEBI" id="CHEBI:29105"/>
    </ligand>
</feature>
<feature type="binding site" evidence="12">
    <location>
        <position position="139"/>
    </location>
    <ligand>
        <name>Zn(2+)</name>
        <dbReference type="ChEBI" id="CHEBI:29105"/>
    </ligand>
</feature>
<dbReference type="PANTHER" id="PTHR10309">
    <property type="entry name" value="MANNOSE-6-PHOSPHATE ISOMERASE"/>
    <property type="match status" value="1"/>
</dbReference>
<comment type="function">
    <text evidence="2">Involved in the synthesis of the GDP-mannose and dolichol-phosphate-mannose required for a number of critical mannosyl transfer reactions.</text>
</comment>
<evidence type="ECO:0000256" key="2">
    <source>
        <dbReference type="ARBA" id="ARBA00002564"/>
    </source>
</evidence>
<comment type="caution">
    <text evidence="17">The sequence shown here is derived from an EMBL/GenBank/DDBJ whole genome shotgun (WGS) entry which is preliminary data.</text>
</comment>
<proteinExistence type="inferred from homology"/>
<evidence type="ECO:0000259" key="15">
    <source>
        <dbReference type="Pfam" id="PF20511"/>
    </source>
</evidence>
<feature type="domain" description="Phosphomannose isomerase type I helical insertion" evidence="16">
    <location>
        <begin position="204"/>
        <end position="278"/>
    </location>
</feature>
<evidence type="ECO:0000256" key="12">
    <source>
        <dbReference type="PIRSR" id="PIRSR001480-2"/>
    </source>
</evidence>
<evidence type="ECO:0000256" key="6">
    <source>
        <dbReference type="ARBA" id="ARBA00018236"/>
    </source>
</evidence>
<dbReference type="GO" id="GO:0008270">
    <property type="term" value="F:zinc ion binding"/>
    <property type="evidence" value="ECO:0007669"/>
    <property type="project" value="InterPro"/>
</dbReference>
<dbReference type="InterPro" id="IPR011051">
    <property type="entry name" value="RmlC_Cupin_sf"/>
</dbReference>
<dbReference type="InterPro" id="IPR001250">
    <property type="entry name" value="Man6P_Isoase-1"/>
</dbReference>
<comment type="cofactor">
    <cofactor evidence="12">
        <name>Zn(2+)</name>
        <dbReference type="ChEBI" id="CHEBI:29105"/>
    </cofactor>
    <text evidence="12">Binds 1 zinc ion per subunit.</text>
</comment>